<keyword evidence="4" id="KW-0732">Signal</keyword>
<dbReference type="RefSeq" id="WP_188836776.1">
    <property type="nucleotide sequence ID" value="NZ_BMHI01000003.1"/>
</dbReference>
<accession>A0A916WTF5</accession>
<keyword evidence="2" id="KW-0378">Hydrolase</keyword>
<dbReference type="InterPro" id="IPR008928">
    <property type="entry name" value="6-hairpin_glycosidase_sf"/>
</dbReference>
<dbReference type="EMBL" id="BMHI01000003">
    <property type="protein sequence ID" value="GGB28882.1"/>
    <property type="molecule type" value="Genomic_DNA"/>
</dbReference>
<evidence type="ECO:0000313" key="5">
    <source>
        <dbReference type="EMBL" id="GGB28882.1"/>
    </source>
</evidence>
<organism evidence="5 6">
    <name type="scientific">Flexivirga endophytica</name>
    <dbReference type="NCBI Taxonomy" id="1849103"/>
    <lineage>
        <taxon>Bacteria</taxon>
        <taxon>Bacillati</taxon>
        <taxon>Actinomycetota</taxon>
        <taxon>Actinomycetes</taxon>
        <taxon>Micrococcales</taxon>
        <taxon>Dermacoccaceae</taxon>
        <taxon>Flexivirga</taxon>
    </lineage>
</organism>
<evidence type="ECO:0000313" key="6">
    <source>
        <dbReference type="Proteomes" id="UP000636793"/>
    </source>
</evidence>
<dbReference type="InterPro" id="IPR002037">
    <property type="entry name" value="Glyco_hydro_8"/>
</dbReference>
<sequence>MRRTTKLGAALLSATAALTATVATASSADASPSPGTPVLHRGGHYPDLFKQAGYREPQIKARLDAAWQQLFHGTPGTDATRSDGQRIYYQLTPDMAYVEDIGNQDVRTEGMGYAMMMAVQLGHKREFDALWNFAKTKMQLQSGPTQYFFAWHTDTTGKIIDPGVAPDGDQWIAAALSFAAGRWGDQGGIYNYGKEARQILHAMWHESDHGGVNMFDAASYLPTFSPPGLVSFSDPSYALPAFYRIFAAVDPADKDLWNHAVTAGEKLLQNAYNPQTGLAPCYSTFGGKPQPAPWDPTNPDGYGQNFQEDAWRVVANANVDASWFGVQPWQTKYSNTLEDFFVGQGVTTYVSRYHLDGTPLAQGQNTYEPAHAQGLVAMNSSSAISATNPHRLEFVRDLWNTPVPSGQARYYDGMLYMLGMLYDSGSFRIWWPPHGQPQSH</sequence>
<dbReference type="GO" id="GO:0004553">
    <property type="term" value="F:hydrolase activity, hydrolyzing O-glycosyl compounds"/>
    <property type="evidence" value="ECO:0007669"/>
    <property type="project" value="InterPro"/>
</dbReference>
<comment type="similarity">
    <text evidence="1">Belongs to the glycosyl hydrolase 8 (cellulase D) family.</text>
</comment>
<dbReference type="InterPro" id="IPR012341">
    <property type="entry name" value="6hp_glycosidase-like_sf"/>
</dbReference>
<name>A0A916WTF5_9MICO</name>
<keyword evidence="6" id="KW-1185">Reference proteome</keyword>
<dbReference type="Proteomes" id="UP000636793">
    <property type="component" value="Unassembled WGS sequence"/>
</dbReference>
<dbReference type="Pfam" id="PF01270">
    <property type="entry name" value="Glyco_hydro_8"/>
    <property type="match status" value="1"/>
</dbReference>
<feature type="chain" id="PRO_5037759374" description="Glycoside hydrolase" evidence="4">
    <location>
        <begin position="26"/>
        <end position="440"/>
    </location>
</feature>
<dbReference type="GO" id="GO:0005975">
    <property type="term" value="P:carbohydrate metabolic process"/>
    <property type="evidence" value="ECO:0007669"/>
    <property type="project" value="InterPro"/>
</dbReference>
<dbReference type="Gene3D" id="1.50.10.10">
    <property type="match status" value="1"/>
</dbReference>
<dbReference type="AlphaFoldDB" id="A0A916WTF5"/>
<evidence type="ECO:0000256" key="4">
    <source>
        <dbReference type="SAM" id="SignalP"/>
    </source>
</evidence>
<feature type="signal peptide" evidence="4">
    <location>
        <begin position="1"/>
        <end position="25"/>
    </location>
</feature>
<dbReference type="SUPFAM" id="SSF48208">
    <property type="entry name" value="Six-hairpin glycosidases"/>
    <property type="match status" value="1"/>
</dbReference>
<evidence type="ECO:0000256" key="1">
    <source>
        <dbReference type="ARBA" id="ARBA00009209"/>
    </source>
</evidence>
<proteinExistence type="inferred from homology"/>
<evidence type="ECO:0008006" key="7">
    <source>
        <dbReference type="Google" id="ProtNLM"/>
    </source>
</evidence>
<evidence type="ECO:0000256" key="2">
    <source>
        <dbReference type="ARBA" id="ARBA00022801"/>
    </source>
</evidence>
<keyword evidence="3" id="KW-0326">Glycosidase</keyword>
<gene>
    <name evidence="5" type="ORF">GCM10011492_18930</name>
</gene>
<comment type="caution">
    <text evidence="5">The sequence shown here is derived from an EMBL/GenBank/DDBJ whole genome shotgun (WGS) entry which is preliminary data.</text>
</comment>
<reference evidence="5" key="1">
    <citation type="journal article" date="2014" name="Int. J. Syst. Evol. Microbiol.">
        <title>Complete genome sequence of Corynebacterium casei LMG S-19264T (=DSM 44701T), isolated from a smear-ripened cheese.</title>
        <authorList>
            <consortium name="US DOE Joint Genome Institute (JGI-PGF)"/>
            <person name="Walter F."/>
            <person name="Albersmeier A."/>
            <person name="Kalinowski J."/>
            <person name="Ruckert C."/>
        </authorList>
    </citation>
    <scope>NUCLEOTIDE SEQUENCE</scope>
    <source>
        <strain evidence="5">CGMCC 1.15085</strain>
    </source>
</reference>
<reference evidence="5" key="2">
    <citation type="submission" date="2020-09" db="EMBL/GenBank/DDBJ databases">
        <authorList>
            <person name="Sun Q."/>
            <person name="Zhou Y."/>
        </authorList>
    </citation>
    <scope>NUCLEOTIDE SEQUENCE</scope>
    <source>
        <strain evidence="5">CGMCC 1.15085</strain>
    </source>
</reference>
<evidence type="ECO:0000256" key="3">
    <source>
        <dbReference type="ARBA" id="ARBA00023295"/>
    </source>
</evidence>
<dbReference type="PRINTS" id="PR00735">
    <property type="entry name" value="GLHYDRLASE8"/>
</dbReference>
<protein>
    <recommendedName>
        <fullName evidence="7">Glycoside hydrolase</fullName>
    </recommendedName>
</protein>